<dbReference type="AlphaFoldDB" id="X1CNG3"/>
<accession>X1CNG3</accession>
<evidence type="ECO:0000256" key="1">
    <source>
        <dbReference type="SAM" id="Phobius"/>
    </source>
</evidence>
<evidence type="ECO:0000313" key="2">
    <source>
        <dbReference type="EMBL" id="GAG94472.1"/>
    </source>
</evidence>
<keyword evidence="1" id="KW-1133">Transmembrane helix</keyword>
<sequence>PTWGGERTMRHIRHEFEEKFYVMWMMMNVALYLIAYVAVQHL</sequence>
<reference evidence="2" key="1">
    <citation type="journal article" date="2014" name="Front. Microbiol.">
        <title>High frequency of phylogenetically diverse reductive dehalogenase-homologous genes in deep subseafloor sedimentary metagenomes.</title>
        <authorList>
            <person name="Kawai M."/>
            <person name="Futagami T."/>
            <person name="Toyoda A."/>
            <person name="Takaki Y."/>
            <person name="Nishi S."/>
            <person name="Hori S."/>
            <person name="Arai W."/>
            <person name="Tsubouchi T."/>
            <person name="Morono Y."/>
            <person name="Uchiyama I."/>
            <person name="Ito T."/>
            <person name="Fujiyama A."/>
            <person name="Inagaki F."/>
            <person name="Takami H."/>
        </authorList>
    </citation>
    <scope>NUCLEOTIDE SEQUENCE</scope>
    <source>
        <strain evidence="2">Expedition CK06-06</strain>
    </source>
</reference>
<organism evidence="2">
    <name type="scientific">marine sediment metagenome</name>
    <dbReference type="NCBI Taxonomy" id="412755"/>
    <lineage>
        <taxon>unclassified sequences</taxon>
        <taxon>metagenomes</taxon>
        <taxon>ecological metagenomes</taxon>
    </lineage>
</organism>
<feature type="non-terminal residue" evidence="2">
    <location>
        <position position="1"/>
    </location>
</feature>
<feature type="transmembrane region" description="Helical" evidence="1">
    <location>
        <begin position="20"/>
        <end position="39"/>
    </location>
</feature>
<gene>
    <name evidence="2" type="ORF">S01H4_48827</name>
</gene>
<keyword evidence="1" id="KW-0472">Membrane</keyword>
<dbReference type="EMBL" id="BART01027552">
    <property type="protein sequence ID" value="GAG94472.1"/>
    <property type="molecule type" value="Genomic_DNA"/>
</dbReference>
<protein>
    <submittedName>
        <fullName evidence="2">Uncharacterized protein</fullName>
    </submittedName>
</protein>
<keyword evidence="1" id="KW-0812">Transmembrane</keyword>
<proteinExistence type="predicted"/>
<name>X1CNG3_9ZZZZ</name>
<comment type="caution">
    <text evidence="2">The sequence shown here is derived from an EMBL/GenBank/DDBJ whole genome shotgun (WGS) entry which is preliminary data.</text>
</comment>